<comment type="caution">
    <text evidence="3">The sequence shown here is derived from an EMBL/GenBank/DDBJ whole genome shotgun (WGS) entry which is preliminary data.</text>
</comment>
<feature type="transmembrane region" description="Helical" evidence="1">
    <location>
        <begin position="12"/>
        <end position="37"/>
    </location>
</feature>
<dbReference type="InterPro" id="IPR039447">
    <property type="entry name" value="UreH-like_TM_dom"/>
</dbReference>
<keyword evidence="1" id="KW-0812">Transmembrane</keyword>
<evidence type="ECO:0000313" key="3">
    <source>
        <dbReference type="EMBL" id="ROR34484.1"/>
    </source>
</evidence>
<proteinExistence type="predicted"/>
<reference evidence="3 4" key="1">
    <citation type="submission" date="2018-11" db="EMBL/GenBank/DDBJ databases">
        <title>Genomic Encyclopedia of Type Strains, Phase IV (KMG-IV): sequencing the most valuable type-strain genomes for metagenomic binning, comparative biology and taxonomic classification.</title>
        <authorList>
            <person name="Goeker M."/>
        </authorList>
    </citation>
    <scope>NUCLEOTIDE SEQUENCE [LARGE SCALE GENOMIC DNA]</scope>
    <source>
        <strain evidence="3 4">DSM 100275</strain>
    </source>
</reference>
<feature type="transmembrane region" description="Helical" evidence="1">
    <location>
        <begin position="171"/>
        <end position="192"/>
    </location>
</feature>
<dbReference type="AlphaFoldDB" id="A0A3N1Y6P8"/>
<dbReference type="RefSeq" id="WP_245995101.1">
    <property type="nucleotide sequence ID" value="NZ_RJVI01000001.1"/>
</dbReference>
<keyword evidence="4" id="KW-1185">Reference proteome</keyword>
<keyword evidence="1" id="KW-1133">Transmembrane helix</keyword>
<dbReference type="PANTHER" id="PTHR42208">
    <property type="entry name" value="HEAVY METAL TRANSPORTER-RELATED"/>
    <property type="match status" value="1"/>
</dbReference>
<feature type="transmembrane region" description="Helical" evidence="1">
    <location>
        <begin position="93"/>
        <end position="121"/>
    </location>
</feature>
<name>A0A3N1Y6P8_9GAMM</name>
<evidence type="ECO:0000313" key="4">
    <source>
        <dbReference type="Proteomes" id="UP000276634"/>
    </source>
</evidence>
<feature type="domain" description="Urease accessory protein UreH-like transmembrane" evidence="2">
    <location>
        <begin position="12"/>
        <end position="218"/>
    </location>
</feature>
<organism evidence="3 4">
    <name type="scientific">Inmirania thermothiophila</name>
    <dbReference type="NCBI Taxonomy" id="1750597"/>
    <lineage>
        <taxon>Bacteria</taxon>
        <taxon>Pseudomonadati</taxon>
        <taxon>Pseudomonadota</taxon>
        <taxon>Gammaproteobacteria</taxon>
        <taxon>Chromatiales</taxon>
        <taxon>Ectothiorhodospiraceae</taxon>
        <taxon>Inmirania</taxon>
    </lineage>
</organism>
<protein>
    <recommendedName>
        <fullName evidence="2">Urease accessory protein UreH-like transmembrane domain-containing protein</fullName>
    </recommendedName>
</protein>
<dbReference type="Pfam" id="PF13386">
    <property type="entry name" value="DsbD_2"/>
    <property type="match status" value="1"/>
</dbReference>
<feature type="transmembrane region" description="Helical" evidence="1">
    <location>
        <begin position="58"/>
        <end position="81"/>
    </location>
</feature>
<dbReference type="Proteomes" id="UP000276634">
    <property type="component" value="Unassembled WGS sequence"/>
</dbReference>
<gene>
    <name evidence="3" type="ORF">EDC57_0382</name>
</gene>
<sequence length="239" mass="22810">MSLLGEGAGPAAAVLLGLLGAGHCVGMCGGIAAALALGAAPGRGPAWVLQLGYGLGRVASYAAAGAVAGGLGATAAEAVTLDAARRLLQGVGALFLLGLGLHLGGWWAGLGRLEALGAVLWRRLEPAARRLLPVRTPMQAVACGMVWGWIPCGLVYTALAGALAAGGAAGGAVWMAAFGLGTLPATLAAGLAGRGVAAFLARPAVRTAAALAVMGLGLAGLAAAAGWLPGPGHAGHGGG</sequence>
<feature type="transmembrane region" description="Helical" evidence="1">
    <location>
        <begin position="141"/>
        <end position="165"/>
    </location>
</feature>
<evidence type="ECO:0000256" key="1">
    <source>
        <dbReference type="SAM" id="Phobius"/>
    </source>
</evidence>
<keyword evidence="1" id="KW-0472">Membrane</keyword>
<feature type="transmembrane region" description="Helical" evidence="1">
    <location>
        <begin position="204"/>
        <end position="228"/>
    </location>
</feature>
<accession>A0A3N1Y6P8</accession>
<evidence type="ECO:0000259" key="2">
    <source>
        <dbReference type="Pfam" id="PF13386"/>
    </source>
</evidence>
<dbReference type="EMBL" id="RJVI01000001">
    <property type="protein sequence ID" value="ROR34484.1"/>
    <property type="molecule type" value="Genomic_DNA"/>
</dbReference>
<dbReference type="PANTHER" id="PTHR42208:SF1">
    <property type="entry name" value="HEAVY METAL TRANSPORTER"/>
    <property type="match status" value="1"/>
</dbReference>